<evidence type="ECO:0000313" key="8">
    <source>
        <dbReference type="Proteomes" id="UP000013964"/>
    </source>
</evidence>
<feature type="transmembrane region" description="Helical" evidence="6">
    <location>
        <begin position="73"/>
        <end position="90"/>
    </location>
</feature>
<organism evidence="7 8">
    <name type="scientific">Spiroplasma chrysopicola DF-1</name>
    <dbReference type="NCBI Taxonomy" id="1276227"/>
    <lineage>
        <taxon>Bacteria</taxon>
        <taxon>Bacillati</taxon>
        <taxon>Mycoplasmatota</taxon>
        <taxon>Mollicutes</taxon>
        <taxon>Entomoplasmatales</taxon>
        <taxon>Spiroplasmataceae</taxon>
        <taxon>Spiroplasma</taxon>
    </lineage>
</organism>
<dbReference type="EMBL" id="CP005077">
    <property type="protein sequence ID" value="AGM24758.1"/>
    <property type="molecule type" value="Genomic_DNA"/>
</dbReference>
<keyword evidence="2" id="KW-1003">Cell membrane</keyword>
<dbReference type="Pfam" id="PF03606">
    <property type="entry name" value="DcuC"/>
    <property type="match status" value="1"/>
</dbReference>
<dbReference type="InterPro" id="IPR008929">
    <property type="entry name" value="Chondroitin_lyas"/>
</dbReference>
<feature type="transmembrane region" description="Helical" evidence="6">
    <location>
        <begin position="255"/>
        <end position="277"/>
    </location>
</feature>
<dbReference type="InterPro" id="IPR018385">
    <property type="entry name" value="C4_dicarb_anaerob_car-like"/>
</dbReference>
<evidence type="ECO:0000313" key="7">
    <source>
        <dbReference type="EMBL" id="AGM24758.1"/>
    </source>
</evidence>
<dbReference type="AlphaFoldDB" id="R4U2Q5"/>
<dbReference type="KEGG" id="scr:SCHRY_v1c01730"/>
<sequence length="499" mass="53571">MSDLKPKNKKKFKFKLPTAFTILLGITLLIIIISWIPGTTGAWTDSNNEIHKGGAAGIFDLFLAPMYGFRDKVDVIVFILVLGGFLGIVIESKALDAGIGRLVAKMKGREVWIIPIIMVLFSIGGTVYGMGEETIALYPVIIPVLLAAGFDVLTAIMTILLGAGLGVIGSTLNPFVVQIAVDNAGVEGLTSSTGIVWRIISWVLLTAGGVSFVMWYALRVRRDPTKSPLFSRKDFYEGEFAIAENLPEYTKKRKAIMGLFTITFILMIFSLIAWSQFGVSAFESMTKWVSEHAPWIANFYAPIGNWYFLEIAALFFIASIVIAAFDWKGEEKLVNGFVRGSADILSVCLIIAFAAGIGYIMQNTGMQTKLVNGLSSPMSGLGTTGFIIVAFLFFLIISFVIPSTSGFATAVFPILGPVANSVTTGLASGTITAFSFANGIINLVSPTSAILMAALSISKVSYDKFLKAAWPVIIGIVGLAVILLATGSLLPISNGGVWF</sequence>
<dbReference type="HOGENOM" id="CLU_035307_0_1_14"/>
<gene>
    <name evidence="7" type="primary">arcD</name>
    <name evidence="7" type="ORF">SCHRY_v1c01730</name>
</gene>
<name>R4U2Q5_9MOLU</name>
<feature type="transmembrane region" description="Helical" evidence="6">
    <location>
        <begin position="199"/>
        <end position="218"/>
    </location>
</feature>
<feature type="transmembrane region" description="Helical" evidence="6">
    <location>
        <begin position="160"/>
        <end position="179"/>
    </location>
</feature>
<evidence type="ECO:0000256" key="2">
    <source>
        <dbReference type="ARBA" id="ARBA00022475"/>
    </source>
</evidence>
<dbReference type="Proteomes" id="UP000013964">
    <property type="component" value="Chromosome"/>
</dbReference>
<dbReference type="InterPro" id="IPR051679">
    <property type="entry name" value="DASS-Related_Transporters"/>
</dbReference>
<feature type="transmembrane region" description="Helical" evidence="6">
    <location>
        <begin position="407"/>
        <end position="427"/>
    </location>
</feature>
<dbReference type="RefSeq" id="WP_016338584.1">
    <property type="nucleotide sequence ID" value="NC_021280.1"/>
</dbReference>
<feature type="transmembrane region" description="Helical" evidence="6">
    <location>
        <begin position="381"/>
        <end position="400"/>
    </location>
</feature>
<keyword evidence="4 6" id="KW-1133">Transmembrane helix</keyword>
<accession>R4U2Q5</accession>
<feature type="transmembrane region" description="Helical" evidence="6">
    <location>
        <begin position="306"/>
        <end position="325"/>
    </location>
</feature>
<dbReference type="OrthoDB" id="255482at2"/>
<evidence type="ECO:0000256" key="3">
    <source>
        <dbReference type="ARBA" id="ARBA00022692"/>
    </source>
</evidence>
<keyword evidence="8" id="KW-1185">Reference proteome</keyword>
<evidence type="ECO:0000256" key="6">
    <source>
        <dbReference type="SAM" id="Phobius"/>
    </source>
</evidence>
<dbReference type="Gene3D" id="1.50.10.100">
    <property type="entry name" value="Chondroitin AC/alginate lyase"/>
    <property type="match status" value="1"/>
</dbReference>
<reference evidence="7 8" key="1">
    <citation type="journal article" date="2013" name="Genome Biol. Evol.">
        <title>Complete genomes of two dipteran-associated spiroplasmas provided insights into the origin, dynamics, and impacts of viral invasion in spiroplasma.</title>
        <authorList>
            <person name="Ku C."/>
            <person name="Lo W.S."/>
            <person name="Chen L.L."/>
            <person name="Kuo C.H."/>
        </authorList>
    </citation>
    <scope>NUCLEOTIDE SEQUENCE [LARGE SCALE GENOMIC DNA]</scope>
    <source>
        <strain evidence="7 8">DF-1</strain>
    </source>
</reference>
<protein>
    <submittedName>
        <fullName evidence="7">Arginine/ornithine antiporter</fullName>
    </submittedName>
</protein>
<dbReference type="PATRIC" id="fig|1276227.3.peg.173"/>
<feature type="transmembrane region" description="Helical" evidence="6">
    <location>
        <begin position="111"/>
        <end position="129"/>
    </location>
</feature>
<dbReference type="GO" id="GO:0005886">
    <property type="term" value="C:plasma membrane"/>
    <property type="evidence" value="ECO:0007669"/>
    <property type="project" value="UniProtKB-SubCell"/>
</dbReference>
<keyword evidence="3 6" id="KW-0812">Transmembrane</keyword>
<feature type="transmembrane region" description="Helical" evidence="6">
    <location>
        <begin position="433"/>
        <end position="457"/>
    </location>
</feature>
<dbReference type="PANTHER" id="PTHR43652:SF6">
    <property type="entry name" value="ARGININE REPRESSOR"/>
    <property type="match status" value="1"/>
</dbReference>
<evidence type="ECO:0000256" key="1">
    <source>
        <dbReference type="ARBA" id="ARBA00004651"/>
    </source>
</evidence>
<dbReference type="STRING" id="1276227.SCHRY_v1c01730"/>
<dbReference type="eggNOG" id="COG1288">
    <property type="taxonomic scope" value="Bacteria"/>
</dbReference>
<dbReference type="PANTHER" id="PTHR43652">
    <property type="entry name" value="BASIC AMINO ACID ANTIPORTER YFCC-RELATED"/>
    <property type="match status" value="1"/>
</dbReference>
<proteinExistence type="predicted"/>
<keyword evidence="5 6" id="KW-0472">Membrane</keyword>
<evidence type="ECO:0000256" key="5">
    <source>
        <dbReference type="ARBA" id="ARBA00023136"/>
    </source>
</evidence>
<comment type="subcellular location">
    <subcellularLocation>
        <location evidence="1">Cell membrane</location>
        <topology evidence="1">Multi-pass membrane protein</topology>
    </subcellularLocation>
</comment>
<feature type="transmembrane region" description="Helical" evidence="6">
    <location>
        <begin position="135"/>
        <end position="153"/>
    </location>
</feature>
<feature type="transmembrane region" description="Helical" evidence="6">
    <location>
        <begin position="12"/>
        <end position="36"/>
    </location>
</feature>
<evidence type="ECO:0000256" key="4">
    <source>
        <dbReference type="ARBA" id="ARBA00022989"/>
    </source>
</evidence>
<feature type="transmembrane region" description="Helical" evidence="6">
    <location>
        <begin position="469"/>
        <end position="492"/>
    </location>
</feature>
<feature type="transmembrane region" description="Helical" evidence="6">
    <location>
        <begin position="337"/>
        <end position="361"/>
    </location>
</feature>